<keyword evidence="3" id="KW-1185">Reference proteome</keyword>
<gene>
    <name evidence="2" type="ORF">WMO38_08170</name>
</gene>
<comment type="caution">
    <text evidence="2">The sequence shown here is derived from an EMBL/GenBank/DDBJ whole genome shotgun (WGS) entry which is preliminary data.</text>
</comment>
<feature type="coiled-coil region" evidence="1">
    <location>
        <begin position="113"/>
        <end position="143"/>
    </location>
</feature>
<proteinExistence type="predicted"/>
<dbReference type="EMBL" id="JBBMES010000007">
    <property type="protein sequence ID" value="MEQ2535090.1"/>
    <property type="molecule type" value="Genomic_DNA"/>
</dbReference>
<sequence>MQEINVEEIMQGIRKEIAEKHYEDVEYKFRDVHLRLNCADAVYDKEEFIANLDKAKPHAIVNAYKPLYGNPISKIIKKINRKLIAFYVESIVDDQNDYNIYTHRAIAMLPDRFQDTDERLFELEKKLAKCEKTIEELKSQLEK</sequence>
<evidence type="ECO:0000256" key="1">
    <source>
        <dbReference type="SAM" id="Coils"/>
    </source>
</evidence>
<evidence type="ECO:0000313" key="2">
    <source>
        <dbReference type="EMBL" id="MEQ2535090.1"/>
    </source>
</evidence>
<evidence type="ECO:0000313" key="3">
    <source>
        <dbReference type="Proteomes" id="UP001480973"/>
    </source>
</evidence>
<protein>
    <submittedName>
        <fullName evidence="2">Uncharacterized protein</fullName>
    </submittedName>
</protein>
<reference evidence="2 3" key="1">
    <citation type="submission" date="2024-03" db="EMBL/GenBank/DDBJ databases">
        <title>Human intestinal bacterial collection.</title>
        <authorList>
            <person name="Pauvert C."/>
            <person name="Hitch T.C.A."/>
            <person name="Clavel T."/>
        </authorList>
    </citation>
    <scope>NUCLEOTIDE SEQUENCE [LARGE SCALE GENOMIC DNA]</scope>
    <source>
        <strain evidence="2 3">CLA-JM-H10</strain>
    </source>
</reference>
<accession>A0ABV1GNM9</accession>
<name>A0ABV1GNM9_9FIRM</name>
<keyword evidence="1" id="KW-0175">Coiled coil</keyword>
<organism evidence="2 3">
    <name type="scientific">Lachnospira intestinalis</name>
    <dbReference type="NCBI Taxonomy" id="3133158"/>
    <lineage>
        <taxon>Bacteria</taxon>
        <taxon>Bacillati</taxon>
        <taxon>Bacillota</taxon>
        <taxon>Clostridia</taxon>
        <taxon>Lachnospirales</taxon>
        <taxon>Lachnospiraceae</taxon>
        <taxon>Lachnospira</taxon>
    </lineage>
</organism>
<dbReference type="Proteomes" id="UP001480973">
    <property type="component" value="Unassembled WGS sequence"/>
</dbReference>